<dbReference type="AlphaFoldDB" id="A0A164SNG9"/>
<organism evidence="2 3">
    <name type="scientific">Daphnia magna</name>
    <dbReference type="NCBI Taxonomy" id="35525"/>
    <lineage>
        <taxon>Eukaryota</taxon>
        <taxon>Metazoa</taxon>
        <taxon>Ecdysozoa</taxon>
        <taxon>Arthropoda</taxon>
        <taxon>Crustacea</taxon>
        <taxon>Branchiopoda</taxon>
        <taxon>Diplostraca</taxon>
        <taxon>Cladocera</taxon>
        <taxon>Anomopoda</taxon>
        <taxon>Daphniidae</taxon>
        <taxon>Daphnia</taxon>
    </lineage>
</organism>
<evidence type="ECO:0000313" key="2">
    <source>
        <dbReference type="EMBL" id="KZS09795.1"/>
    </source>
</evidence>
<protein>
    <submittedName>
        <fullName evidence="2">Uncharacterized protein</fullName>
    </submittedName>
</protein>
<gene>
    <name evidence="2" type="ORF">APZ42_025893</name>
</gene>
<proteinExistence type="predicted"/>
<reference evidence="2 3" key="1">
    <citation type="submission" date="2016-03" db="EMBL/GenBank/DDBJ databases">
        <title>EvidentialGene: Evidence-directed Construction of Genes on Genomes.</title>
        <authorList>
            <person name="Gilbert D.G."/>
            <person name="Choi J.-H."/>
            <person name="Mockaitis K."/>
            <person name="Colbourne J."/>
            <person name="Pfrender M."/>
        </authorList>
    </citation>
    <scope>NUCLEOTIDE SEQUENCE [LARGE SCALE GENOMIC DNA]</scope>
    <source>
        <strain evidence="2 3">Xinb3</strain>
        <tissue evidence="2">Complete organism</tissue>
    </source>
</reference>
<feature type="region of interest" description="Disordered" evidence="1">
    <location>
        <begin position="1"/>
        <end position="45"/>
    </location>
</feature>
<sequence>MKRMAVRETNAEMADLSPKRFCDQDPDVDAADHHDPYHDQDQGPGALRESHALSLATQNHVYDGKIESANTEGSLLATLQARCDDADQLLSIQDVEDQTEDCSISIKSSDVDEFERNEIHSTVYLPLLKHSSVHMLLLEYKHLTFQTTKIWVCSNKKCSSILQTMKDKDNLEKSILKKLCGHNYYEDQRQDFYVLVLPIEKQVRYFIEHHGLEDQMRDEDPNYRGDVNSGDMYRKLRREKMIDENTITVQLNLDGASCFKVSQYAFWPFMSIINEAPYKIRRGFVVLLSLWYGNKKPPAKAIMDQPLTELRKLEEQGIIVNGRKYRLVVFETQRDMM</sequence>
<evidence type="ECO:0000313" key="3">
    <source>
        <dbReference type="Proteomes" id="UP000076858"/>
    </source>
</evidence>
<evidence type="ECO:0000256" key="1">
    <source>
        <dbReference type="SAM" id="MobiDB-lite"/>
    </source>
</evidence>
<dbReference type="OrthoDB" id="7549404at2759"/>
<dbReference type="EMBL" id="LRGB01001976">
    <property type="protein sequence ID" value="KZS09795.1"/>
    <property type="molecule type" value="Genomic_DNA"/>
</dbReference>
<feature type="compositionally biased region" description="Basic and acidic residues" evidence="1">
    <location>
        <begin position="30"/>
        <end position="41"/>
    </location>
</feature>
<keyword evidence="3" id="KW-1185">Reference proteome</keyword>
<accession>A0A164SNG9</accession>
<feature type="compositionally biased region" description="Basic and acidic residues" evidence="1">
    <location>
        <begin position="1"/>
        <end position="10"/>
    </location>
</feature>
<dbReference type="Proteomes" id="UP000076858">
    <property type="component" value="Unassembled WGS sequence"/>
</dbReference>
<name>A0A164SNG9_9CRUS</name>
<comment type="caution">
    <text evidence="2">The sequence shown here is derived from an EMBL/GenBank/DDBJ whole genome shotgun (WGS) entry which is preliminary data.</text>
</comment>